<dbReference type="GO" id="GO:0008299">
    <property type="term" value="P:isoprenoid biosynthetic process"/>
    <property type="evidence" value="ECO:0007669"/>
    <property type="project" value="UniProtKB-UniRule"/>
</dbReference>
<evidence type="ECO:0000256" key="8">
    <source>
        <dbReference type="ARBA" id="ARBA00023229"/>
    </source>
</evidence>
<dbReference type="NCBIfam" id="TIGR02151">
    <property type="entry name" value="IPP_isom_2"/>
    <property type="match status" value="1"/>
</dbReference>
<evidence type="ECO:0000259" key="12">
    <source>
        <dbReference type="Pfam" id="PF01070"/>
    </source>
</evidence>
<dbReference type="GO" id="GO:0010181">
    <property type="term" value="F:FMN binding"/>
    <property type="evidence" value="ECO:0007669"/>
    <property type="project" value="UniProtKB-UniRule"/>
</dbReference>
<dbReference type="GO" id="GO:0070402">
    <property type="term" value="F:NADPH binding"/>
    <property type="evidence" value="ECO:0007669"/>
    <property type="project" value="UniProtKB-UniRule"/>
</dbReference>
<sequence>MSTLERKRKHLEACLHGEVAFQKTTTGLERFRLRYQALSGLALSEVDLTTPFLGKTLKAPFLIGAMTGGEENGERINLALAEAAEALGVGMMLGSGRIVLERPEALRSFQVRKVAPKALLVANLGLAQLRRYGREDLIRLVEMLEADALALHVNPLQEAVQRGDTDFRGLLARLRALLPLPFPVLVKEVGHGLSREAALALKGLPLAAVDVAGAGGTSWARVEEWVRYGEVRHPELCEMGVPTAQAILEVREVLPEVPLIASGGVYTGTDAAKALALGADLVAVARPLLRPALMGAEAAAAWIADYLEELRTALFAVGARRPVEARGKVEASPGL</sequence>
<comment type="cofactor">
    <cofactor evidence="11">
        <name>Mg(2+)</name>
        <dbReference type="ChEBI" id="CHEBI:18420"/>
    </cofactor>
</comment>
<dbReference type="SUPFAM" id="SSF51395">
    <property type="entry name" value="FMN-linked oxidoreductases"/>
    <property type="match status" value="1"/>
</dbReference>
<proteinExistence type="inferred from homology"/>
<dbReference type="EMBL" id="LHCI01000106">
    <property type="protein sequence ID" value="KOX90450.1"/>
    <property type="molecule type" value="Genomic_DNA"/>
</dbReference>
<dbReference type="Gene3D" id="3.20.20.70">
    <property type="entry name" value="Aldolase class I"/>
    <property type="match status" value="1"/>
</dbReference>
<organism evidence="13 14">
    <name type="scientific">Thermus aquaticus</name>
    <dbReference type="NCBI Taxonomy" id="271"/>
    <lineage>
        <taxon>Bacteria</taxon>
        <taxon>Thermotogati</taxon>
        <taxon>Deinococcota</taxon>
        <taxon>Deinococci</taxon>
        <taxon>Thermales</taxon>
        <taxon>Thermaceae</taxon>
        <taxon>Thermus</taxon>
    </lineage>
</organism>
<keyword evidence="9 11" id="KW-0413">Isomerase</keyword>
<comment type="similarity">
    <text evidence="11">Belongs to the IPP isomerase type 2 family.</text>
</comment>
<comment type="cofactor">
    <cofactor evidence="1 11">
        <name>FMN</name>
        <dbReference type="ChEBI" id="CHEBI:58210"/>
    </cofactor>
</comment>
<comment type="caution">
    <text evidence="11">Lacks conserved residue(s) required for the propagation of feature annotation.</text>
</comment>
<dbReference type="PANTHER" id="PTHR43665">
    <property type="entry name" value="ISOPENTENYL-DIPHOSPHATE DELTA-ISOMERASE"/>
    <property type="match status" value="1"/>
</dbReference>
<name>A0A0N0BM37_THEAQ</name>
<feature type="binding site" evidence="11">
    <location>
        <position position="158"/>
    </location>
    <ligand>
        <name>Mg(2+)</name>
        <dbReference type="ChEBI" id="CHEBI:18420"/>
    </ligand>
</feature>
<evidence type="ECO:0000256" key="11">
    <source>
        <dbReference type="HAMAP-Rule" id="MF_00354"/>
    </source>
</evidence>
<protein>
    <recommendedName>
        <fullName evidence="11">Isopentenyl-diphosphate delta-isomerase</fullName>
        <shortName evidence="11">IPP isomerase</shortName>
        <ecNumber evidence="11">5.3.3.2</ecNumber>
    </recommendedName>
    <alternativeName>
        <fullName evidence="11">Isopentenyl diphosphate:dimethylallyl diphosphate isomerase</fullName>
    </alternativeName>
    <alternativeName>
        <fullName evidence="11">Isopentenyl pyrophosphate isomerase</fullName>
    </alternativeName>
    <alternativeName>
        <fullName evidence="11">Type 2 isopentenyl diphosphate isomerase</fullName>
        <shortName evidence="11">IDI-2</shortName>
    </alternativeName>
</protein>
<evidence type="ECO:0000256" key="10">
    <source>
        <dbReference type="ARBA" id="ARBA00025810"/>
    </source>
</evidence>
<accession>A0A0N0BM37</accession>
<feature type="binding site" evidence="11">
    <location>
        <position position="187"/>
    </location>
    <ligand>
        <name>FMN</name>
        <dbReference type="ChEBI" id="CHEBI:58210"/>
    </ligand>
</feature>
<keyword evidence="6 11" id="KW-0460">Magnesium</keyword>
<keyword evidence="7 11" id="KW-0521">NADP</keyword>
<evidence type="ECO:0000256" key="7">
    <source>
        <dbReference type="ARBA" id="ARBA00022857"/>
    </source>
</evidence>
<evidence type="ECO:0000256" key="9">
    <source>
        <dbReference type="ARBA" id="ARBA00023235"/>
    </source>
</evidence>
<evidence type="ECO:0000313" key="13">
    <source>
        <dbReference type="EMBL" id="KOX90450.1"/>
    </source>
</evidence>
<feature type="binding site" evidence="11">
    <location>
        <position position="95"/>
    </location>
    <ligand>
        <name>FMN</name>
        <dbReference type="ChEBI" id="CHEBI:58210"/>
    </ligand>
</feature>
<comment type="subunit">
    <text evidence="10 11">Homooctamer. Dimer of tetramers.</text>
</comment>
<comment type="caution">
    <text evidence="13">The sequence shown here is derived from an EMBL/GenBank/DDBJ whole genome shotgun (WGS) entry which is preliminary data.</text>
</comment>
<evidence type="ECO:0000256" key="2">
    <source>
        <dbReference type="ARBA" id="ARBA00022490"/>
    </source>
</evidence>
<keyword evidence="8 11" id="KW-0414">Isoprene biosynthesis</keyword>
<evidence type="ECO:0000256" key="4">
    <source>
        <dbReference type="ARBA" id="ARBA00022643"/>
    </source>
</evidence>
<evidence type="ECO:0000256" key="1">
    <source>
        <dbReference type="ARBA" id="ARBA00001917"/>
    </source>
</evidence>
<dbReference type="GO" id="GO:0005737">
    <property type="term" value="C:cytoplasm"/>
    <property type="evidence" value="ECO:0007669"/>
    <property type="project" value="UniProtKB-SubCell"/>
</dbReference>
<dbReference type="HAMAP" id="MF_00354">
    <property type="entry name" value="Idi_2"/>
    <property type="match status" value="1"/>
</dbReference>
<gene>
    <name evidence="11 13" type="primary">fni</name>
    <name evidence="13" type="ORF">BVI061214_01641</name>
</gene>
<keyword evidence="2 11" id="KW-0963">Cytoplasm</keyword>
<feature type="domain" description="FMN-dependent dehydrogenase" evidence="12">
    <location>
        <begin position="9"/>
        <end position="95"/>
    </location>
</feature>
<dbReference type="GO" id="GO:0016491">
    <property type="term" value="F:oxidoreductase activity"/>
    <property type="evidence" value="ECO:0007669"/>
    <property type="project" value="InterPro"/>
</dbReference>
<dbReference type="EC" id="5.3.3.2" evidence="11"/>
<evidence type="ECO:0000256" key="3">
    <source>
        <dbReference type="ARBA" id="ARBA00022630"/>
    </source>
</evidence>
<comment type="cofactor">
    <cofactor evidence="11">
        <name>NADPH</name>
        <dbReference type="ChEBI" id="CHEBI:57783"/>
    </cofactor>
</comment>
<feature type="binding site" evidence="11">
    <location>
        <begin position="285"/>
        <end position="286"/>
    </location>
    <ligand>
        <name>FMN</name>
        <dbReference type="ChEBI" id="CHEBI:58210"/>
    </ligand>
</feature>
<dbReference type="InterPro" id="IPR000262">
    <property type="entry name" value="FMN-dep_DH"/>
</dbReference>
<evidence type="ECO:0000313" key="14">
    <source>
        <dbReference type="Proteomes" id="UP000037685"/>
    </source>
</evidence>
<keyword evidence="3 11" id="KW-0285">Flavoprotein</keyword>
<dbReference type="RefSeq" id="WP_053768015.1">
    <property type="nucleotide sequence ID" value="NZ_LHCI01000106.1"/>
</dbReference>
<dbReference type="GO" id="GO:0000287">
    <property type="term" value="F:magnesium ion binding"/>
    <property type="evidence" value="ECO:0007669"/>
    <property type="project" value="UniProtKB-UniRule"/>
</dbReference>
<dbReference type="GO" id="GO:0004452">
    <property type="term" value="F:isopentenyl-diphosphate delta-isomerase activity"/>
    <property type="evidence" value="ECO:0007669"/>
    <property type="project" value="UniProtKB-UniRule"/>
</dbReference>
<dbReference type="AlphaFoldDB" id="A0A0N0BM37"/>
<comment type="subcellular location">
    <subcellularLocation>
        <location evidence="11">Cytoplasm</location>
    </subcellularLocation>
</comment>
<comment type="catalytic activity">
    <reaction evidence="11">
        <text>isopentenyl diphosphate = dimethylallyl diphosphate</text>
        <dbReference type="Rhea" id="RHEA:23284"/>
        <dbReference type="ChEBI" id="CHEBI:57623"/>
        <dbReference type="ChEBI" id="CHEBI:128769"/>
        <dbReference type="EC" id="5.3.3.2"/>
    </reaction>
</comment>
<evidence type="ECO:0000256" key="5">
    <source>
        <dbReference type="ARBA" id="ARBA00022723"/>
    </source>
</evidence>
<dbReference type="PANTHER" id="PTHR43665:SF1">
    <property type="entry name" value="ISOPENTENYL-DIPHOSPHATE DELTA-ISOMERASE"/>
    <property type="match status" value="1"/>
</dbReference>
<dbReference type="CDD" id="cd02811">
    <property type="entry name" value="IDI-2_FMN"/>
    <property type="match status" value="1"/>
</dbReference>
<feature type="binding site" evidence="11">
    <location>
        <position position="123"/>
    </location>
    <ligand>
        <name>FMN</name>
        <dbReference type="ChEBI" id="CHEBI:58210"/>
    </ligand>
</feature>
<dbReference type="Pfam" id="PF01070">
    <property type="entry name" value="FMN_dh"/>
    <property type="match status" value="2"/>
</dbReference>
<dbReference type="InterPro" id="IPR011179">
    <property type="entry name" value="IPdP_isomerase"/>
</dbReference>
<feature type="domain" description="FMN-dependent dehydrogenase" evidence="12">
    <location>
        <begin position="171"/>
        <end position="322"/>
    </location>
</feature>
<feature type="binding site" evidence="11">
    <location>
        <position position="157"/>
    </location>
    <ligand>
        <name>substrate</name>
    </ligand>
</feature>
<evidence type="ECO:0000256" key="6">
    <source>
        <dbReference type="ARBA" id="ARBA00022842"/>
    </source>
</evidence>
<dbReference type="PATRIC" id="fig|271.14.peg.1713"/>
<comment type="function">
    <text evidence="11">Involved in the biosynthesis of isoprenoids. Catalyzes the 1,3-allylic rearrangement of the homoallylic substrate isopentenyl (IPP) to its allylic isomer, dimethylallyl diphosphate (DMAPP).</text>
</comment>
<dbReference type="Proteomes" id="UP000037685">
    <property type="component" value="Unassembled WGS sequence"/>
</dbReference>
<feature type="binding site" evidence="11">
    <location>
        <begin position="6"/>
        <end position="7"/>
    </location>
    <ligand>
        <name>substrate</name>
    </ligand>
</feature>
<feature type="binding site" evidence="11">
    <location>
        <position position="217"/>
    </location>
    <ligand>
        <name>FMN</name>
        <dbReference type="ChEBI" id="CHEBI:58210"/>
    </ligand>
</feature>
<feature type="binding site" evidence="11">
    <location>
        <begin position="95"/>
        <end position="97"/>
    </location>
    <ligand>
        <name>substrate</name>
    </ligand>
</feature>
<dbReference type="InterPro" id="IPR013785">
    <property type="entry name" value="Aldolase_TIM"/>
</dbReference>
<feature type="binding site" evidence="11">
    <location>
        <begin position="65"/>
        <end position="67"/>
    </location>
    <ligand>
        <name>FMN</name>
        <dbReference type="ChEBI" id="CHEBI:58210"/>
    </ligand>
</feature>
<reference evidence="13 14" key="1">
    <citation type="submission" date="2015-07" db="EMBL/GenBank/DDBJ databases">
        <authorList>
            <person name="Noorani M."/>
        </authorList>
    </citation>
    <scope>NUCLEOTIDE SEQUENCE [LARGE SCALE GENOMIC DNA]</scope>
    <source>
        <strain evidence="14">ATCC 25104 / DSM 625 / JCM 10724 / NBRC 103206 / NCIMB 11243 / YT-1</strain>
    </source>
</reference>
<keyword evidence="5 11" id="KW-0479">Metal-binding</keyword>
<keyword evidence="4 11" id="KW-0288">FMN</keyword>
<dbReference type="PIRSF" id="PIRSF003314">
    <property type="entry name" value="IPP_isomerase"/>
    <property type="match status" value="1"/>
</dbReference>